<dbReference type="InterPro" id="IPR017704">
    <property type="entry name" value="Se-bd_putative_YdfZ"/>
</dbReference>
<reference evidence="1" key="1">
    <citation type="submission" date="2008-12" db="EMBL/GenBank/DDBJ databases">
        <title>Annotation of the Yersinia mollaretii ATCC 43969 genome.</title>
        <authorList>
            <person name="Read T.D."/>
            <person name="Akmal A."/>
            <person name="Bishop-Lilly K."/>
            <person name="Chen P.E."/>
            <person name="Cook C."/>
            <person name="Kiley M.P."/>
            <person name="Lentz S."/>
            <person name="Mateczun A."/>
            <person name="Nagarajan N."/>
            <person name="Nolan N."/>
            <person name="Osborne B.I."/>
            <person name="Pop M."/>
            <person name="Sozhamannan S."/>
            <person name="Stewart A.C."/>
            <person name="Sulakvelidze A."/>
            <person name="Thomason B."/>
            <person name="Willner K."/>
            <person name="Zwick M.E."/>
        </authorList>
    </citation>
    <scope>NUCLEOTIDE SEQUENCE [LARGE SCALE GENOMIC DNA]</scope>
    <source>
        <strain evidence="1">ATCC 43969</strain>
    </source>
</reference>
<protein>
    <recommendedName>
        <fullName evidence="3">Selenoprotein ydfZ</fullName>
    </recommendedName>
</protein>
<accession>A0ABM9YDZ5</accession>
<evidence type="ECO:0000313" key="1">
    <source>
        <dbReference type="EMBL" id="EEQ12191.1"/>
    </source>
</evidence>
<keyword evidence="2" id="KW-1185">Reference proteome</keyword>
<comment type="caution">
    <text evidence="1">The sequence shown here is derived from an EMBL/GenBank/DDBJ whole genome shotgun (WGS) entry which is preliminary data.</text>
</comment>
<name>A0ABM9YDZ5_YERMW</name>
<proteinExistence type="predicted"/>
<evidence type="ECO:0000313" key="2">
    <source>
        <dbReference type="Proteomes" id="UP000003027"/>
    </source>
</evidence>
<dbReference type="EMBL" id="AALD02000002">
    <property type="protein sequence ID" value="EEQ12191.1"/>
    <property type="molecule type" value="Genomic_DNA"/>
</dbReference>
<gene>
    <name evidence="1" type="ORF">ymoll0001_15140</name>
</gene>
<dbReference type="Proteomes" id="UP000003027">
    <property type="component" value="Unassembled WGS sequence"/>
</dbReference>
<dbReference type="Pfam" id="PF14001">
    <property type="entry name" value="YdfZ"/>
    <property type="match status" value="1"/>
</dbReference>
<organism evidence="1 2">
    <name type="scientific">Yersinia mollaretii (strain ATCC 43969 / DSM 18520 / CIP 103324 / CNY 7263 / WAIP 204)</name>
    <dbReference type="NCBI Taxonomy" id="349967"/>
    <lineage>
        <taxon>Bacteria</taxon>
        <taxon>Pseudomonadati</taxon>
        <taxon>Pseudomonadota</taxon>
        <taxon>Gammaproteobacteria</taxon>
        <taxon>Enterobacterales</taxon>
        <taxon>Yersiniaceae</taxon>
        <taxon>Yersinia</taxon>
    </lineage>
</organism>
<dbReference type="NCBIfam" id="TIGR03318">
    <property type="entry name" value="YdfZ_fam"/>
    <property type="match status" value="1"/>
</dbReference>
<evidence type="ECO:0008006" key="3">
    <source>
        <dbReference type="Google" id="ProtNLM"/>
    </source>
</evidence>
<sequence length="113" mass="12812">MLPHDIIFPTISLQKKRLFILILDKKINIIFRVKSTKAVIVKVLEVNMVKVYDRNRNQIIPGKRVMVAQTGEIDVAKAIHAEGLAPVQAEREPVVELQQTGARYVPFDLVRLG</sequence>